<accession>A0A0M8ZUJ6</accession>
<dbReference type="Proteomes" id="UP000053105">
    <property type="component" value="Unassembled WGS sequence"/>
</dbReference>
<dbReference type="EMBL" id="KQ435844">
    <property type="protein sequence ID" value="KOX71257.1"/>
    <property type="molecule type" value="Genomic_DNA"/>
</dbReference>
<evidence type="ECO:0000313" key="2">
    <source>
        <dbReference type="Proteomes" id="UP000053105"/>
    </source>
</evidence>
<dbReference type="AlphaFoldDB" id="A0A0M8ZUJ6"/>
<feature type="non-terminal residue" evidence="1">
    <location>
        <position position="1"/>
    </location>
</feature>
<sequence>NAKNVTFHHDNIRTILKKKKELREFDWEILLHPPYLPIQIIIYLDCFTLFNTGEKYDNIENIVYNTL</sequence>
<evidence type="ECO:0008006" key="3">
    <source>
        <dbReference type="Google" id="ProtNLM"/>
    </source>
</evidence>
<evidence type="ECO:0000313" key="1">
    <source>
        <dbReference type="EMBL" id="KOX71257.1"/>
    </source>
</evidence>
<name>A0A0M8ZUJ6_9HYME</name>
<organism evidence="1 2">
    <name type="scientific">Melipona quadrifasciata</name>
    <dbReference type="NCBI Taxonomy" id="166423"/>
    <lineage>
        <taxon>Eukaryota</taxon>
        <taxon>Metazoa</taxon>
        <taxon>Ecdysozoa</taxon>
        <taxon>Arthropoda</taxon>
        <taxon>Hexapoda</taxon>
        <taxon>Insecta</taxon>
        <taxon>Pterygota</taxon>
        <taxon>Neoptera</taxon>
        <taxon>Endopterygota</taxon>
        <taxon>Hymenoptera</taxon>
        <taxon>Apocrita</taxon>
        <taxon>Aculeata</taxon>
        <taxon>Apoidea</taxon>
        <taxon>Anthophila</taxon>
        <taxon>Apidae</taxon>
        <taxon>Melipona</taxon>
    </lineage>
</organism>
<protein>
    <recommendedName>
        <fullName evidence="3">Histone-lysine N-methyltransferase SETMAR</fullName>
    </recommendedName>
</protein>
<gene>
    <name evidence="1" type="ORF">WN51_03491</name>
</gene>
<proteinExistence type="predicted"/>
<keyword evidence="2" id="KW-1185">Reference proteome</keyword>
<reference evidence="1 2" key="1">
    <citation type="submission" date="2015-07" db="EMBL/GenBank/DDBJ databases">
        <title>The genome of Melipona quadrifasciata.</title>
        <authorList>
            <person name="Pan H."/>
            <person name="Kapheim K."/>
        </authorList>
    </citation>
    <scope>NUCLEOTIDE SEQUENCE [LARGE SCALE GENOMIC DNA]</scope>
    <source>
        <strain evidence="1">0111107301</strain>
        <tissue evidence="1">Whole body</tissue>
    </source>
</reference>